<evidence type="ECO:0000313" key="3">
    <source>
        <dbReference type="Proteomes" id="UP000179807"/>
    </source>
</evidence>
<protein>
    <submittedName>
        <fullName evidence="2">Uncharacterized protein</fullName>
    </submittedName>
</protein>
<accession>A0A1J4KRR9</accession>
<dbReference type="RefSeq" id="XP_068366930.1">
    <property type="nucleotide sequence ID" value="XM_068498722.1"/>
</dbReference>
<feature type="compositionally biased region" description="Acidic residues" evidence="1">
    <location>
        <begin position="290"/>
        <end position="307"/>
    </location>
</feature>
<dbReference type="VEuPathDB" id="TrichDB:TRFO_16021"/>
<feature type="compositionally biased region" description="Low complexity" evidence="1">
    <location>
        <begin position="189"/>
        <end position="203"/>
    </location>
</feature>
<reference evidence="2" key="1">
    <citation type="submission" date="2016-10" db="EMBL/GenBank/DDBJ databases">
        <authorList>
            <person name="Benchimol M."/>
            <person name="Almeida L.G."/>
            <person name="Vasconcelos A.T."/>
            <person name="Perreira-Neves A."/>
            <person name="Rosa I.A."/>
            <person name="Tasca T."/>
            <person name="Bogo M.R."/>
            <person name="de Souza W."/>
        </authorList>
    </citation>
    <scope>NUCLEOTIDE SEQUENCE [LARGE SCALE GENOMIC DNA]</scope>
    <source>
        <strain evidence="2">K</strain>
    </source>
</reference>
<proteinExistence type="predicted"/>
<feature type="compositionally biased region" description="Basic and acidic residues" evidence="1">
    <location>
        <begin position="144"/>
        <end position="181"/>
    </location>
</feature>
<feature type="region of interest" description="Disordered" evidence="1">
    <location>
        <begin position="1"/>
        <end position="218"/>
    </location>
</feature>
<feature type="compositionally biased region" description="Basic and acidic residues" evidence="1">
    <location>
        <begin position="208"/>
        <end position="218"/>
    </location>
</feature>
<organism evidence="2 3">
    <name type="scientific">Tritrichomonas foetus</name>
    <dbReference type="NCBI Taxonomy" id="1144522"/>
    <lineage>
        <taxon>Eukaryota</taxon>
        <taxon>Metamonada</taxon>
        <taxon>Parabasalia</taxon>
        <taxon>Tritrichomonadida</taxon>
        <taxon>Tritrichomonadidae</taxon>
        <taxon>Tritrichomonas</taxon>
    </lineage>
</organism>
<feature type="region of interest" description="Disordered" evidence="1">
    <location>
        <begin position="286"/>
        <end position="311"/>
    </location>
</feature>
<gene>
    <name evidence="2" type="ORF">TRFO_16021</name>
</gene>
<dbReference type="GeneID" id="94833426"/>
<dbReference type="Proteomes" id="UP000179807">
    <property type="component" value="Unassembled WGS sequence"/>
</dbReference>
<evidence type="ECO:0000313" key="2">
    <source>
        <dbReference type="EMBL" id="OHT13794.1"/>
    </source>
</evidence>
<keyword evidence="3" id="KW-1185">Reference proteome</keyword>
<dbReference type="OrthoDB" id="10588694at2759"/>
<feature type="compositionally biased region" description="Basic and acidic residues" evidence="1">
    <location>
        <begin position="121"/>
        <end position="138"/>
    </location>
</feature>
<name>A0A1J4KRR9_9EUKA</name>
<evidence type="ECO:0000256" key="1">
    <source>
        <dbReference type="SAM" id="MobiDB-lite"/>
    </source>
</evidence>
<feature type="compositionally biased region" description="Basic and acidic residues" evidence="1">
    <location>
        <begin position="95"/>
        <end position="111"/>
    </location>
</feature>
<feature type="compositionally biased region" description="Basic and acidic residues" evidence="1">
    <location>
        <begin position="61"/>
        <end position="71"/>
    </location>
</feature>
<comment type="caution">
    <text evidence="2">The sequence shown here is derived from an EMBL/GenBank/DDBJ whole genome shotgun (WGS) entry which is preliminary data.</text>
</comment>
<sequence length="400" mass="46164">MANKNAAVVAERKMQKEARDKRENEKREAEEKASQKRAEIMEKKAQREAERAKQMKLLQQEAKDRQKKYENLEAPFKKAMGGAVNSTNQQQPKAKSTEKNERPLPKYRNDYADDLDDDYVDQQKTDNKSNKEKPKLPDKQPTIRPDKVRNREEEQKNLREMMAKKRAELRAQKLAEKKDWQVLEEAMLGQNNGNQNSNNQPNPQDVPTSKEVEPNLSIKKQDILVKDQSNSVCVENVNSSSEEQVEVCGVMKRPTRLEDLIHISDSDNEDEDDDILSLVAIVKNILDDPPTSDEDSSEKSDDNDDNSEPSSVIFTFSGKELHLPMVKDNDSLQYRIEALRQFIEKNLGFDKFLEIYRLISVEIDEMNEGEGETKVKEILNDNELSFYPLIQQLVFCEESI</sequence>
<dbReference type="AlphaFoldDB" id="A0A1J4KRR9"/>
<dbReference type="EMBL" id="MLAK01000476">
    <property type="protein sequence ID" value="OHT13794.1"/>
    <property type="molecule type" value="Genomic_DNA"/>
</dbReference>
<feature type="compositionally biased region" description="Polar residues" evidence="1">
    <location>
        <begin position="84"/>
        <end position="94"/>
    </location>
</feature>
<feature type="compositionally biased region" description="Basic and acidic residues" evidence="1">
    <location>
        <begin position="10"/>
        <end position="53"/>
    </location>
</feature>